<organism evidence="16 17">
    <name type="scientific">Neptunicoccus cionae</name>
    <dbReference type="NCBI Taxonomy" id="2035344"/>
    <lineage>
        <taxon>Bacteria</taxon>
        <taxon>Pseudomonadati</taxon>
        <taxon>Pseudomonadota</taxon>
        <taxon>Alphaproteobacteria</taxon>
        <taxon>Rhodobacterales</taxon>
        <taxon>Paracoccaceae</taxon>
        <taxon>Neptunicoccus</taxon>
    </lineage>
</organism>
<dbReference type="SMART" id="SM00387">
    <property type="entry name" value="HATPase_c"/>
    <property type="match status" value="1"/>
</dbReference>
<feature type="transmembrane region" description="Helical" evidence="12">
    <location>
        <begin position="45"/>
        <end position="66"/>
    </location>
</feature>
<feature type="transmembrane region" description="Helical" evidence="12">
    <location>
        <begin position="12"/>
        <end position="33"/>
    </location>
</feature>
<dbReference type="SUPFAM" id="SSF55874">
    <property type="entry name" value="ATPase domain of HSP90 chaperone/DNA topoisomerase II/histidine kinase"/>
    <property type="match status" value="1"/>
</dbReference>
<dbReference type="CDD" id="cd00130">
    <property type="entry name" value="PAS"/>
    <property type="match status" value="1"/>
</dbReference>
<dbReference type="GO" id="GO:0005886">
    <property type="term" value="C:plasma membrane"/>
    <property type="evidence" value="ECO:0007669"/>
    <property type="project" value="UniProtKB-SubCell"/>
</dbReference>
<dbReference type="InterPro" id="IPR000700">
    <property type="entry name" value="PAS-assoc_C"/>
</dbReference>
<dbReference type="PROSITE" id="PS50113">
    <property type="entry name" value="PAC"/>
    <property type="match status" value="1"/>
</dbReference>
<dbReference type="Pfam" id="PF02518">
    <property type="entry name" value="HATPase_c"/>
    <property type="match status" value="1"/>
</dbReference>
<evidence type="ECO:0000313" key="17">
    <source>
        <dbReference type="Proteomes" id="UP000628017"/>
    </source>
</evidence>
<evidence type="ECO:0000256" key="6">
    <source>
        <dbReference type="ARBA" id="ARBA00022679"/>
    </source>
</evidence>
<dbReference type="GO" id="GO:0005524">
    <property type="term" value="F:ATP binding"/>
    <property type="evidence" value="ECO:0007669"/>
    <property type="project" value="UniProtKB-KW"/>
</dbReference>
<dbReference type="InterPro" id="IPR000014">
    <property type="entry name" value="PAS"/>
</dbReference>
<dbReference type="PANTHER" id="PTHR43711:SF30">
    <property type="entry name" value="HISTIDINE KINASE"/>
    <property type="match status" value="1"/>
</dbReference>
<evidence type="ECO:0000256" key="10">
    <source>
        <dbReference type="ARBA" id="ARBA00023012"/>
    </source>
</evidence>
<feature type="domain" description="PAC" evidence="15">
    <location>
        <begin position="151"/>
        <end position="205"/>
    </location>
</feature>
<feature type="domain" description="Histidine kinase" evidence="13">
    <location>
        <begin position="326"/>
        <end position="545"/>
    </location>
</feature>
<dbReference type="InterPro" id="IPR036890">
    <property type="entry name" value="HATPase_C_sf"/>
</dbReference>
<dbReference type="EMBL" id="BMKA01000001">
    <property type="protein sequence ID" value="GGA08793.1"/>
    <property type="molecule type" value="Genomic_DNA"/>
</dbReference>
<evidence type="ECO:0000256" key="8">
    <source>
        <dbReference type="ARBA" id="ARBA00022777"/>
    </source>
</evidence>
<dbReference type="Gene3D" id="3.30.450.20">
    <property type="entry name" value="PAS domain"/>
    <property type="match status" value="2"/>
</dbReference>
<keyword evidence="5" id="KW-0597">Phosphoprotein</keyword>
<dbReference type="Gene3D" id="1.10.287.130">
    <property type="match status" value="1"/>
</dbReference>
<evidence type="ECO:0000256" key="2">
    <source>
        <dbReference type="ARBA" id="ARBA00004236"/>
    </source>
</evidence>
<protein>
    <recommendedName>
        <fullName evidence="3">histidine kinase</fullName>
        <ecNumber evidence="3">2.7.13.3</ecNumber>
    </recommendedName>
</protein>
<evidence type="ECO:0000259" key="14">
    <source>
        <dbReference type="PROSITE" id="PS50112"/>
    </source>
</evidence>
<dbReference type="RefSeq" id="WP_188670755.1">
    <property type="nucleotide sequence ID" value="NZ_BMKA01000001.1"/>
</dbReference>
<dbReference type="PRINTS" id="PR00344">
    <property type="entry name" value="BCTRLSENSOR"/>
</dbReference>
<evidence type="ECO:0000256" key="5">
    <source>
        <dbReference type="ARBA" id="ARBA00022553"/>
    </source>
</evidence>
<dbReference type="GO" id="GO:0000155">
    <property type="term" value="F:phosphorelay sensor kinase activity"/>
    <property type="evidence" value="ECO:0007669"/>
    <property type="project" value="InterPro"/>
</dbReference>
<evidence type="ECO:0000256" key="7">
    <source>
        <dbReference type="ARBA" id="ARBA00022741"/>
    </source>
</evidence>
<dbReference type="SUPFAM" id="SSF47384">
    <property type="entry name" value="Homodimeric domain of signal transducing histidine kinase"/>
    <property type="match status" value="1"/>
</dbReference>
<dbReference type="FunFam" id="3.30.565.10:FF:000023">
    <property type="entry name" value="PAS domain-containing sensor histidine kinase"/>
    <property type="match status" value="1"/>
</dbReference>
<reference evidence="16" key="1">
    <citation type="journal article" date="2014" name="Int. J. Syst. Evol. Microbiol.">
        <title>Complete genome sequence of Corynebacterium casei LMG S-19264T (=DSM 44701T), isolated from a smear-ripened cheese.</title>
        <authorList>
            <consortium name="US DOE Joint Genome Institute (JGI-PGF)"/>
            <person name="Walter F."/>
            <person name="Albersmeier A."/>
            <person name="Kalinowski J."/>
            <person name="Ruckert C."/>
        </authorList>
    </citation>
    <scope>NUCLEOTIDE SEQUENCE</scope>
    <source>
        <strain evidence="16">CGMCC 1.15880</strain>
    </source>
</reference>
<dbReference type="InterPro" id="IPR050736">
    <property type="entry name" value="Sensor_HK_Regulatory"/>
</dbReference>
<comment type="subcellular location">
    <subcellularLocation>
        <location evidence="2">Cell membrane</location>
    </subcellularLocation>
</comment>
<keyword evidence="11 12" id="KW-0472">Membrane</keyword>
<dbReference type="InterPro" id="IPR003661">
    <property type="entry name" value="HisK_dim/P_dom"/>
</dbReference>
<comment type="caution">
    <text evidence="16">The sequence shown here is derived from an EMBL/GenBank/DDBJ whole genome shotgun (WGS) entry which is preliminary data.</text>
</comment>
<keyword evidence="12" id="KW-1133">Transmembrane helix</keyword>
<comment type="catalytic activity">
    <reaction evidence="1">
        <text>ATP + protein L-histidine = ADP + protein N-phospho-L-histidine.</text>
        <dbReference type="EC" id="2.7.13.3"/>
    </reaction>
</comment>
<keyword evidence="4" id="KW-1003">Cell membrane</keyword>
<dbReference type="PROSITE" id="PS50109">
    <property type="entry name" value="HIS_KIN"/>
    <property type="match status" value="1"/>
</dbReference>
<name>A0A916QSJ6_9RHOB</name>
<dbReference type="SUPFAM" id="SSF55785">
    <property type="entry name" value="PYP-like sensor domain (PAS domain)"/>
    <property type="match status" value="2"/>
</dbReference>
<evidence type="ECO:0000259" key="13">
    <source>
        <dbReference type="PROSITE" id="PS50109"/>
    </source>
</evidence>
<dbReference type="SMART" id="SM00388">
    <property type="entry name" value="HisKA"/>
    <property type="match status" value="1"/>
</dbReference>
<keyword evidence="10" id="KW-0902">Two-component regulatory system</keyword>
<dbReference type="PROSITE" id="PS50112">
    <property type="entry name" value="PAS"/>
    <property type="match status" value="1"/>
</dbReference>
<dbReference type="InterPro" id="IPR004358">
    <property type="entry name" value="Sig_transdc_His_kin-like_C"/>
</dbReference>
<evidence type="ECO:0000256" key="1">
    <source>
        <dbReference type="ARBA" id="ARBA00000085"/>
    </source>
</evidence>
<reference evidence="16" key="2">
    <citation type="submission" date="2020-09" db="EMBL/GenBank/DDBJ databases">
        <authorList>
            <person name="Sun Q."/>
            <person name="Zhou Y."/>
        </authorList>
    </citation>
    <scope>NUCLEOTIDE SEQUENCE</scope>
    <source>
        <strain evidence="16">CGMCC 1.15880</strain>
    </source>
</reference>
<dbReference type="InterPro" id="IPR035965">
    <property type="entry name" value="PAS-like_dom_sf"/>
</dbReference>
<dbReference type="CDD" id="cd16922">
    <property type="entry name" value="HATPase_EvgS-ArcB-TorS-like"/>
    <property type="match status" value="1"/>
</dbReference>
<proteinExistence type="predicted"/>
<keyword evidence="17" id="KW-1185">Reference proteome</keyword>
<dbReference type="PANTHER" id="PTHR43711">
    <property type="entry name" value="TWO-COMPONENT HISTIDINE KINASE"/>
    <property type="match status" value="1"/>
</dbReference>
<keyword evidence="6" id="KW-0808">Transferase</keyword>
<dbReference type="Pfam" id="PF00512">
    <property type="entry name" value="HisKA"/>
    <property type="match status" value="1"/>
</dbReference>
<dbReference type="CDD" id="cd00082">
    <property type="entry name" value="HisKA"/>
    <property type="match status" value="1"/>
</dbReference>
<sequence length="549" mass="60797">MSVSEYNKKAKAGNFVVAVAVLVCGIAFVLYRVGLLSKMVSLNDMATALGLVAVVLLFGLVIAYQWHINAQRRQLMDRDREISFVQSAMDLHSIVTVTQPDATILSVNDKFLKEFGFTKYEALGKKMDLIHANLGDKSVFEDILKATSEGRSWEGRHAARTKSGEIRYYRATIVPQFDDKGTHIGNVSIRHDITDLRKAEETKRTNAILSKLHDEVYIFDSETLDIVYMNERALERCDWTAEESTTKRVMDTDAGFDEMAFRAHTQPLLDGSKGSVVIAVKQTKGYVEVHTSLLEQLDGSTVFVSVARDITDRMAIDKAKMSSVSVVSHELRTPITSIKGSLQLLEAQAAESLNDSSKSLVAIALRNCDRLMFIVNDILDMEKIHSGKMEYDRKTNSLNALLEESIEVNKGYGDQHGVRFNYVPNGDEALAVCDRDRMIQVMSNLMSNAVKFSPKGSTVEIALHDDVKNWCISVADVGPGIKPEDQTRLFESFSQAKPADGKKRVGTGLGLAITKKIVQHHGGTLGLKSEVGTGTTFFVYLPKLEQMAA</sequence>
<dbReference type="InterPro" id="IPR003594">
    <property type="entry name" value="HATPase_dom"/>
</dbReference>
<dbReference type="Proteomes" id="UP000628017">
    <property type="component" value="Unassembled WGS sequence"/>
</dbReference>
<dbReference type="InterPro" id="IPR036097">
    <property type="entry name" value="HisK_dim/P_sf"/>
</dbReference>
<dbReference type="InterPro" id="IPR005467">
    <property type="entry name" value="His_kinase_dom"/>
</dbReference>
<gene>
    <name evidence="16" type="ORF">GCM10011498_05910</name>
</gene>
<evidence type="ECO:0000259" key="15">
    <source>
        <dbReference type="PROSITE" id="PS50113"/>
    </source>
</evidence>
<evidence type="ECO:0000256" key="9">
    <source>
        <dbReference type="ARBA" id="ARBA00022840"/>
    </source>
</evidence>
<evidence type="ECO:0000256" key="4">
    <source>
        <dbReference type="ARBA" id="ARBA00022475"/>
    </source>
</evidence>
<accession>A0A916QSJ6</accession>
<evidence type="ECO:0000256" key="3">
    <source>
        <dbReference type="ARBA" id="ARBA00012438"/>
    </source>
</evidence>
<evidence type="ECO:0000256" key="11">
    <source>
        <dbReference type="ARBA" id="ARBA00023136"/>
    </source>
</evidence>
<dbReference type="NCBIfam" id="TIGR00229">
    <property type="entry name" value="sensory_box"/>
    <property type="match status" value="1"/>
</dbReference>
<dbReference type="EC" id="2.7.13.3" evidence="3"/>
<keyword evidence="9" id="KW-0067">ATP-binding</keyword>
<dbReference type="AlphaFoldDB" id="A0A916QSJ6"/>
<dbReference type="Pfam" id="PF13426">
    <property type="entry name" value="PAS_9"/>
    <property type="match status" value="1"/>
</dbReference>
<feature type="domain" description="PAS" evidence="14">
    <location>
        <begin position="80"/>
        <end position="131"/>
    </location>
</feature>
<keyword evidence="8" id="KW-0418">Kinase</keyword>
<keyword evidence="7" id="KW-0547">Nucleotide-binding</keyword>
<evidence type="ECO:0000256" key="12">
    <source>
        <dbReference type="SAM" id="Phobius"/>
    </source>
</evidence>
<keyword evidence="12" id="KW-0812">Transmembrane</keyword>
<dbReference type="Gene3D" id="3.30.565.10">
    <property type="entry name" value="Histidine kinase-like ATPase, C-terminal domain"/>
    <property type="match status" value="1"/>
</dbReference>
<evidence type="ECO:0000313" key="16">
    <source>
        <dbReference type="EMBL" id="GGA08793.1"/>
    </source>
</evidence>